<reference evidence="1" key="1">
    <citation type="submission" date="2023-04" db="EMBL/GenBank/DDBJ databases">
        <title>Draft Genome sequencing of Naganishia species isolated from polar environments using Oxford Nanopore Technology.</title>
        <authorList>
            <person name="Leo P."/>
            <person name="Venkateswaran K."/>
        </authorList>
    </citation>
    <scope>NUCLEOTIDE SEQUENCE</scope>
    <source>
        <strain evidence="1">MNA-CCFEE 5261</strain>
    </source>
</reference>
<sequence>MSAFSSHPLPPLPQNVSAASLLQQLASPTPSFIDNTLPSYLVNEMIRTLRLSTTARIKRKRKVQAEIRARDGLSGTATSLGNLSLRETDKERQGISEAKPMTEAEREKAEEDLDVLRALHESLHTIGLQVGGNIAEK</sequence>
<protein>
    <submittedName>
        <fullName evidence="1">Uncharacterized protein</fullName>
    </submittedName>
</protein>
<dbReference type="Proteomes" id="UP001241377">
    <property type="component" value="Unassembled WGS sequence"/>
</dbReference>
<name>A0ACC2V8Z0_9TREE</name>
<evidence type="ECO:0000313" key="2">
    <source>
        <dbReference type="Proteomes" id="UP001241377"/>
    </source>
</evidence>
<accession>A0ACC2V8Z0</accession>
<proteinExistence type="predicted"/>
<organism evidence="1 2">
    <name type="scientific">Naganishia cerealis</name>
    <dbReference type="NCBI Taxonomy" id="610337"/>
    <lineage>
        <taxon>Eukaryota</taxon>
        <taxon>Fungi</taxon>
        <taxon>Dikarya</taxon>
        <taxon>Basidiomycota</taxon>
        <taxon>Agaricomycotina</taxon>
        <taxon>Tremellomycetes</taxon>
        <taxon>Filobasidiales</taxon>
        <taxon>Filobasidiaceae</taxon>
        <taxon>Naganishia</taxon>
    </lineage>
</organism>
<dbReference type="EMBL" id="JASBWR010000099">
    <property type="protein sequence ID" value="KAJ9095752.1"/>
    <property type="molecule type" value="Genomic_DNA"/>
</dbReference>
<gene>
    <name evidence="1" type="ORF">QFC19_007465</name>
</gene>
<evidence type="ECO:0000313" key="1">
    <source>
        <dbReference type="EMBL" id="KAJ9095752.1"/>
    </source>
</evidence>
<comment type="caution">
    <text evidence="1">The sequence shown here is derived from an EMBL/GenBank/DDBJ whole genome shotgun (WGS) entry which is preliminary data.</text>
</comment>
<keyword evidence="2" id="KW-1185">Reference proteome</keyword>